<dbReference type="PANTHER" id="PTHR10288">
    <property type="entry name" value="KH DOMAIN CONTAINING RNA BINDING PROTEIN"/>
    <property type="match status" value="1"/>
</dbReference>
<dbReference type="InterPro" id="IPR049786">
    <property type="entry name" value="Rnc1_KH-I_3"/>
</dbReference>
<evidence type="ECO:0000313" key="6">
    <source>
        <dbReference type="Proteomes" id="UP001194696"/>
    </source>
</evidence>
<evidence type="ECO:0000256" key="2">
    <source>
        <dbReference type="PROSITE-ProRule" id="PRU00117"/>
    </source>
</evidence>
<gene>
    <name evidence="5" type="primary">HEK2_2</name>
    <name evidence="5" type="ORF">BGZ96_011834</name>
</gene>
<feature type="region of interest" description="Disordered" evidence="3">
    <location>
        <begin position="248"/>
        <end position="300"/>
    </location>
</feature>
<sequence>MTHDTSAASANKTAFSSFGSFSTSKMINSTATTATSATAAATTNTKDEYDGQYEHDGEQAREAAEGLDADSPLTMRALVSTKEAGVIIGKAGKNVADLRDQTGVKAGVSKVVQGVHDRVLTVSGSVEGVAKAFSLIAQTLLENPITSSPPTTPVNPLRPVAQTSSVRLLISHNLMGTIIGRQGLKIKHIQDTSSARMVASKDMLPQSTERVVEIQGTIDAIRIAIYEIGKCLVDDWERGVGTVLYNPSAPRAAGSGPAYTTATPSTGTRTNTTSNSNSNSGNYTSRTGNGSDFTRPRPEAFSQNNANLRTQEISIPADMVGCIIGKGGSKISEIRRLSGSRISIAKVPHDDSGERMFTIVGTLEANEKALYLLYGQLEAEKDKRLNMADDHVEDDEE</sequence>
<feature type="domain" description="K Homology" evidence="4">
    <location>
        <begin position="71"/>
        <end position="141"/>
    </location>
</feature>
<dbReference type="CDD" id="cd22455">
    <property type="entry name" value="KH-I_Rnc1_rpt1"/>
    <property type="match status" value="1"/>
</dbReference>
<keyword evidence="1" id="KW-0677">Repeat</keyword>
<comment type="caution">
    <text evidence="5">The sequence shown here is derived from an EMBL/GenBank/DDBJ whole genome shotgun (WGS) entry which is preliminary data.</text>
</comment>
<proteinExistence type="predicted"/>
<feature type="compositionally biased region" description="Low complexity" evidence="3">
    <location>
        <begin position="32"/>
        <end position="44"/>
    </location>
</feature>
<evidence type="ECO:0000259" key="4">
    <source>
        <dbReference type="SMART" id="SM00322"/>
    </source>
</evidence>
<feature type="compositionally biased region" description="Low complexity" evidence="3">
    <location>
        <begin position="248"/>
        <end position="291"/>
    </location>
</feature>
<feature type="domain" description="K Homology" evidence="4">
    <location>
        <begin position="307"/>
        <end position="378"/>
    </location>
</feature>
<feature type="domain" description="K Homology" evidence="4">
    <location>
        <begin position="162"/>
        <end position="233"/>
    </location>
</feature>
<dbReference type="Proteomes" id="UP001194696">
    <property type="component" value="Unassembled WGS sequence"/>
</dbReference>
<keyword evidence="2" id="KW-0694">RNA-binding</keyword>
<dbReference type="InterPro" id="IPR004088">
    <property type="entry name" value="KH_dom_type_1"/>
</dbReference>
<feature type="region of interest" description="Disordered" evidence="3">
    <location>
        <begin position="32"/>
        <end position="51"/>
    </location>
</feature>
<organism evidence="5 6">
    <name type="scientific">Linnemannia gamsii</name>
    <dbReference type="NCBI Taxonomy" id="64522"/>
    <lineage>
        <taxon>Eukaryota</taxon>
        <taxon>Fungi</taxon>
        <taxon>Fungi incertae sedis</taxon>
        <taxon>Mucoromycota</taxon>
        <taxon>Mortierellomycotina</taxon>
        <taxon>Mortierellomycetes</taxon>
        <taxon>Mortierellales</taxon>
        <taxon>Mortierellaceae</taxon>
        <taxon>Linnemannia</taxon>
    </lineage>
</organism>
<protein>
    <submittedName>
        <fullName evidence="5">RNA binding protein, heterogenous nuclear RNP-K like protein</fullName>
    </submittedName>
</protein>
<dbReference type="Gene3D" id="3.30.1370.10">
    <property type="entry name" value="K Homology domain, type 1"/>
    <property type="match status" value="3"/>
</dbReference>
<dbReference type="SMART" id="SM00322">
    <property type="entry name" value="KH"/>
    <property type="match status" value="3"/>
</dbReference>
<dbReference type="EMBL" id="JAAAIM010000857">
    <property type="protein sequence ID" value="KAG0283783.1"/>
    <property type="molecule type" value="Genomic_DNA"/>
</dbReference>
<evidence type="ECO:0000256" key="1">
    <source>
        <dbReference type="ARBA" id="ARBA00022737"/>
    </source>
</evidence>
<evidence type="ECO:0000313" key="5">
    <source>
        <dbReference type="EMBL" id="KAG0283783.1"/>
    </source>
</evidence>
<name>A0ABQ7JS93_9FUNG</name>
<accession>A0ABQ7JS93</accession>
<dbReference type="CDD" id="cd22456">
    <property type="entry name" value="KH-I_Rnc1_rpt2"/>
    <property type="match status" value="1"/>
</dbReference>
<dbReference type="CDD" id="cd22457">
    <property type="entry name" value="KH-I_Rnc1_rpt3"/>
    <property type="match status" value="1"/>
</dbReference>
<evidence type="ECO:0000256" key="3">
    <source>
        <dbReference type="SAM" id="MobiDB-lite"/>
    </source>
</evidence>
<reference evidence="5 6" key="1">
    <citation type="journal article" date="2020" name="Fungal Divers.">
        <title>Resolving the Mortierellaceae phylogeny through synthesis of multi-gene phylogenetics and phylogenomics.</title>
        <authorList>
            <person name="Vandepol N."/>
            <person name="Liber J."/>
            <person name="Desiro A."/>
            <person name="Na H."/>
            <person name="Kennedy M."/>
            <person name="Barry K."/>
            <person name="Grigoriev I.V."/>
            <person name="Miller A.N."/>
            <person name="O'Donnell K."/>
            <person name="Stajich J.E."/>
            <person name="Bonito G."/>
        </authorList>
    </citation>
    <scope>NUCLEOTIDE SEQUENCE [LARGE SCALE GENOMIC DNA]</scope>
    <source>
        <strain evidence="5 6">AD045</strain>
    </source>
</reference>
<dbReference type="SUPFAM" id="SSF54791">
    <property type="entry name" value="Eukaryotic type KH-domain (KH-domain type I)"/>
    <property type="match status" value="3"/>
</dbReference>
<dbReference type="InterPro" id="IPR004087">
    <property type="entry name" value="KH_dom"/>
</dbReference>
<dbReference type="PROSITE" id="PS50084">
    <property type="entry name" value="KH_TYPE_1"/>
    <property type="match status" value="3"/>
</dbReference>
<dbReference type="InterPro" id="IPR036612">
    <property type="entry name" value="KH_dom_type_1_sf"/>
</dbReference>
<keyword evidence="6" id="KW-1185">Reference proteome</keyword>
<dbReference type="Pfam" id="PF00013">
    <property type="entry name" value="KH_1"/>
    <property type="match status" value="3"/>
</dbReference>